<evidence type="ECO:0000256" key="1">
    <source>
        <dbReference type="SAM" id="MobiDB-lite"/>
    </source>
</evidence>
<gene>
    <name evidence="3" type="ORF">PMAYCL1PPCAC_23084</name>
</gene>
<name>A0AAN5I629_9BILA</name>
<keyword evidence="2" id="KW-0732">Signal</keyword>
<feature type="compositionally biased region" description="Low complexity" evidence="1">
    <location>
        <begin position="179"/>
        <end position="188"/>
    </location>
</feature>
<evidence type="ECO:0000313" key="3">
    <source>
        <dbReference type="EMBL" id="GMR52889.1"/>
    </source>
</evidence>
<keyword evidence="4" id="KW-1185">Reference proteome</keyword>
<dbReference type="Proteomes" id="UP001328107">
    <property type="component" value="Unassembled WGS sequence"/>
</dbReference>
<accession>A0AAN5I629</accession>
<evidence type="ECO:0000256" key="2">
    <source>
        <dbReference type="SAM" id="SignalP"/>
    </source>
</evidence>
<feature type="signal peptide" evidence="2">
    <location>
        <begin position="1"/>
        <end position="21"/>
    </location>
</feature>
<sequence>ATDYLPSLLILCLFLPPSIQGGDLTGLFLAAAAAAEMQPEQFREEDLPEIFRELSERHSRIERFSKDLAKQTNMANRESAVLQSAILPRPPINSPIDPIDNRLPDLLERSTVPTTTAVDTGHTDYETESVIASPPPPPRSSEDEEKKFLLSERFFETSTNNPKARAAPTPVLPLSTSATEDPSTTVPPTTTITITPSTTTPREEEEEVVATLPSVRRTTPRFVRGLRPLSFPPLPKFLPTRRNALPERSGYGL</sequence>
<reference evidence="4" key="1">
    <citation type="submission" date="2022-10" db="EMBL/GenBank/DDBJ databases">
        <title>Genome assembly of Pristionchus species.</title>
        <authorList>
            <person name="Yoshida K."/>
            <person name="Sommer R.J."/>
        </authorList>
    </citation>
    <scope>NUCLEOTIDE SEQUENCE [LARGE SCALE GENOMIC DNA]</scope>
    <source>
        <strain evidence="4">RS5460</strain>
    </source>
</reference>
<feature type="non-terminal residue" evidence="3">
    <location>
        <position position="1"/>
    </location>
</feature>
<organism evidence="3 4">
    <name type="scientific">Pristionchus mayeri</name>
    <dbReference type="NCBI Taxonomy" id="1317129"/>
    <lineage>
        <taxon>Eukaryota</taxon>
        <taxon>Metazoa</taxon>
        <taxon>Ecdysozoa</taxon>
        <taxon>Nematoda</taxon>
        <taxon>Chromadorea</taxon>
        <taxon>Rhabditida</taxon>
        <taxon>Rhabditina</taxon>
        <taxon>Diplogasteromorpha</taxon>
        <taxon>Diplogasteroidea</taxon>
        <taxon>Neodiplogasteridae</taxon>
        <taxon>Pristionchus</taxon>
    </lineage>
</organism>
<feature type="region of interest" description="Disordered" evidence="1">
    <location>
        <begin position="157"/>
        <end position="188"/>
    </location>
</feature>
<feature type="chain" id="PRO_5042903498" evidence="2">
    <location>
        <begin position="22"/>
        <end position="253"/>
    </location>
</feature>
<dbReference type="EMBL" id="BTRK01000005">
    <property type="protein sequence ID" value="GMR52889.1"/>
    <property type="molecule type" value="Genomic_DNA"/>
</dbReference>
<dbReference type="AlphaFoldDB" id="A0AAN5I629"/>
<evidence type="ECO:0000313" key="4">
    <source>
        <dbReference type="Proteomes" id="UP001328107"/>
    </source>
</evidence>
<proteinExistence type="predicted"/>
<protein>
    <submittedName>
        <fullName evidence="3">Uncharacterized protein</fullName>
    </submittedName>
</protein>
<feature type="region of interest" description="Disordered" evidence="1">
    <location>
        <begin position="110"/>
        <end position="145"/>
    </location>
</feature>
<comment type="caution">
    <text evidence="3">The sequence shown here is derived from an EMBL/GenBank/DDBJ whole genome shotgun (WGS) entry which is preliminary data.</text>
</comment>